<dbReference type="InterPro" id="IPR036513">
    <property type="entry name" value="STAS_dom_sf"/>
</dbReference>
<organism evidence="4 5">
    <name type="scientific">Vecturithrix granuli</name>
    <dbReference type="NCBI Taxonomy" id="1499967"/>
    <lineage>
        <taxon>Bacteria</taxon>
        <taxon>Candidatus Moduliflexota</taxon>
        <taxon>Candidatus Vecturitrichia</taxon>
        <taxon>Candidatus Vecturitrichales</taxon>
        <taxon>Candidatus Vecturitrichaceae</taxon>
        <taxon>Candidatus Vecturithrix</taxon>
    </lineage>
</organism>
<dbReference type="PROSITE" id="PS50801">
    <property type="entry name" value="STAS"/>
    <property type="match status" value="1"/>
</dbReference>
<dbReference type="InterPro" id="IPR002645">
    <property type="entry name" value="STAS_dom"/>
</dbReference>
<evidence type="ECO:0000313" key="5">
    <source>
        <dbReference type="Proteomes" id="UP000030661"/>
    </source>
</evidence>
<dbReference type="EMBL" id="DF820469">
    <property type="protein sequence ID" value="GAK59184.1"/>
    <property type="molecule type" value="Genomic_DNA"/>
</dbReference>
<dbReference type="GO" id="GO:0043856">
    <property type="term" value="F:anti-sigma factor antagonist activity"/>
    <property type="evidence" value="ECO:0007669"/>
    <property type="project" value="InterPro"/>
</dbReference>
<sequence>MSIEETRKGRVLVLYLSGQLDNVAAQEFASTIAHYLETGERYILINFAHLHYLSSSGLRILLGTAQQVDARRGKFFLCSLAPALMQAIELVGFHKILNIYPTEHEALKHF</sequence>
<keyword evidence="5" id="KW-1185">Reference proteome</keyword>
<evidence type="ECO:0000256" key="2">
    <source>
        <dbReference type="RuleBase" id="RU003749"/>
    </source>
</evidence>
<reference evidence="4 5" key="1">
    <citation type="journal article" date="2015" name="PeerJ">
        <title>First genomic representation of candidate bacterial phylum KSB3 points to enhanced environmental sensing as a trigger of wastewater bulking.</title>
        <authorList>
            <person name="Sekiguchi Y."/>
            <person name="Ohashi A."/>
            <person name="Parks D.H."/>
            <person name="Yamauchi T."/>
            <person name="Tyson G.W."/>
            <person name="Hugenholtz P."/>
        </authorList>
    </citation>
    <scope>NUCLEOTIDE SEQUENCE [LARGE SCALE GENOMIC DNA]</scope>
</reference>
<dbReference type="Gene3D" id="3.30.750.24">
    <property type="entry name" value="STAS domain"/>
    <property type="match status" value="1"/>
</dbReference>
<name>A0A081C3M9_VECG1</name>
<dbReference type="AlphaFoldDB" id="A0A081C3M9"/>
<evidence type="ECO:0000256" key="1">
    <source>
        <dbReference type="ARBA" id="ARBA00009013"/>
    </source>
</evidence>
<dbReference type="HOGENOM" id="CLU_115403_9_2_0"/>
<accession>A0A081C3M9</accession>
<dbReference type="STRING" id="1499967.U27_06161"/>
<evidence type="ECO:0000313" key="4">
    <source>
        <dbReference type="EMBL" id="GAK59184.1"/>
    </source>
</evidence>
<dbReference type="PANTHER" id="PTHR33495">
    <property type="entry name" value="ANTI-SIGMA FACTOR ANTAGONIST TM_1081-RELATED-RELATED"/>
    <property type="match status" value="1"/>
</dbReference>
<dbReference type="InterPro" id="IPR003658">
    <property type="entry name" value="Anti-sigma_ant"/>
</dbReference>
<feature type="domain" description="STAS" evidence="3">
    <location>
        <begin position="1"/>
        <end position="110"/>
    </location>
</feature>
<dbReference type="CDD" id="cd07043">
    <property type="entry name" value="STAS_anti-anti-sigma_factors"/>
    <property type="match status" value="1"/>
</dbReference>
<dbReference type="eggNOG" id="COG1366">
    <property type="taxonomic scope" value="Bacteria"/>
</dbReference>
<proteinExistence type="inferred from homology"/>
<evidence type="ECO:0000259" key="3">
    <source>
        <dbReference type="PROSITE" id="PS50801"/>
    </source>
</evidence>
<dbReference type="NCBIfam" id="TIGR00377">
    <property type="entry name" value="ant_ant_sig"/>
    <property type="match status" value="1"/>
</dbReference>
<dbReference type="Proteomes" id="UP000030661">
    <property type="component" value="Unassembled WGS sequence"/>
</dbReference>
<gene>
    <name evidence="4" type="ORF">U27_06161</name>
</gene>
<dbReference type="Pfam" id="PF01740">
    <property type="entry name" value="STAS"/>
    <property type="match status" value="1"/>
</dbReference>
<dbReference type="SUPFAM" id="SSF52091">
    <property type="entry name" value="SpoIIaa-like"/>
    <property type="match status" value="1"/>
</dbReference>
<protein>
    <recommendedName>
        <fullName evidence="2">Anti-sigma factor antagonist</fullName>
    </recommendedName>
</protein>
<comment type="similarity">
    <text evidence="1 2">Belongs to the anti-sigma-factor antagonist family.</text>
</comment>